<evidence type="ECO:0000313" key="2">
    <source>
        <dbReference type="EMBL" id="CAA9437109.1"/>
    </source>
</evidence>
<proteinExistence type="predicted"/>
<feature type="compositionally biased region" description="Basic and acidic residues" evidence="1">
    <location>
        <begin position="142"/>
        <end position="153"/>
    </location>
</feature>
<sequence length="153" mass="17278">GGKPDQPGVPDRPRPRRQLQGGADVREGHAADGQARGEGHHPRPHPHHQGGQDGRRRRRRRHRRRGRGAREPVGQRPDRAEELRPVRGRFAGQQARGGRGGDLQRARQRRAGRGQGRPEGRPAGVRRQEGRPGRPRRRRRRPEPAEPAGEREV</sequence>
<gene>
    <name evidence="2" type="ORF">AVDCRST_MAG64-3866</name>
</gene>
<dbReference type="AlphaFoldDB" id="A0A6J4QGM7"/>
<dbReference type="EMBL" id="CADCUQ010000894">
    <property type="protein sequence ID" value="CAA9437109.1"/>
    <property type="molecule type" value="Genomic_DNA"/>
</dbReference>
<organism evidence="2">
    <name type="scientific">uncultured Phycisphaerae bacterium</name>
    <dbReference type="NCBI Taxonomy" id="904963"/>
    <lineage>
        <taxon>Bacteria</taxon>
        <taxon>Pseudomonadati</taxon>
        <taxon>Planctomycetota</taxon>
        <taxon>Phycisphaerae</taxon>
        <taxon>environmental samples</taxon>
    </lineage>
</organism>
<feature type="compositionally biased region" description="Basic and acidic residues" evidence="1">
    <location>
        <begin position="76"/>
        <end position="85"/>
    </location>
</feature>
<feature type="non-terminal residue" evidence="2">
    <location>
        <position position="153"/>
    </location>
</feature>
<feature type="non-terminal residue" evidence="2">
    <location>
        <position position="1"/>
    </location>
</feature>
<evidence type="ECO:0000256" key="1">
    <source>
        <dbReference type="SAM" id="MobiDB-lite"/>
    </source>
</evidence>
<feature type="region of interest" description="Disordered" evidence="1">
    <location>
        <begin position="1"/>
        <end position="153"/>
    </location>
</feature>
<accession>A0A6J4QGM7</accession>
<feature type="compositionally biased region" description="Basic and acidic residues" evidence="1">
    <location>
        <begin position="116"/>
        <end position="132"/>
    </location>
</feature>
<name>A0A6J4QGM7_9BACT</name>
<reference evidence="2" key="1">
    <citation type="submission" date="2020-02" db="EMBL/GenBank/DDBJ databases">
        <authorList>
            <person name="Meier V. D."/>
        </authorList>
    </citation>
    <scope>NUCLEOTIDE SEQUENCE</scope>
    <source>
        <strain evidence="2">AVDCRST_MAG64</strain>
    </source>
</reference>
<feature type="compositionally biased region" description="Basic residues" evidence="1">
    <location>
        <begin position="55"/>
        <end position="67"/>
    </location>
</feature>
<protein>
    <submittedName>
        <fullName evidence="2">Uncharacterized protein</fullName>
    </submittedName>
</protein>
<feature type="compositionally biased region" description="Basic and acidic residues" evidence="1">
    <location>
        <begin position="24"/>
        <end position="41"/>
    </location>
</feature>